<dbReference type="Proteomes" id="UP000499080">
    <property type="component" value="Unassembled WGS sequence"/>
</dbReference>
<sequence>MYGSISLGGGNENLELLVVAMGKCVRELSVVRMRNVSACARIGGGWNGKCMEE</sequence>
<accession>A0A4Y1ZKN5</accession>
<dbReference type="EMBL" id="BGPR01225990">
    <property type="protein sequence ID" value="GBL55337.1"/>
    <property type="molecule type" value="Genomic_DNA"/>
</dbReference>
<comment type="caution">
    <text evidence="2">The sequence shown here is derived from an EMBL/GenBank/DDBJ whole genome shotgun (WGS) entry which is preliminary data.</text>
</comment>
<organism evidence="2 3">
    <name type="scientific">Araneus ventricosus</name>
    <name type="common">Orbweaver spider</name>
    <name type="synonym">Epeira ventricosa</name>
    <dbReference type="NCBI Taxonomy" id="182803"/>
    <lineage>
        <taxon>Eukaryota</taxon>
        <taxon>Metazoa</taxon>
        <taxon>Ecdysozoa</taxon>
        <taxon>Arthropoda</taxon>
        <taxon>Chelicerata</taxon>
        <taxon>Arachnida</taxon>
        <taxon>Araneae</taxon>
        <taxon>Araneomorphae</taxon>
        <taxon>Entelegynae</taxon>
        <taxon>Araneoidea</taxon>
        <taxon>Araneidae</taxon>
        <taxon>Araneus</taxon>
    </lineage>
</organism>
<name>A0A4Y1ZKN5_ARAVE</name>
<evidence type="ECO:0000313" key="2">
    <source>
        <dbReference type="EMBL" id="GBL55438.1"/>
    </source>
</evidence>
<dbReference type="EMBL" id="BGPR01226016">
    <property type="protein sequence ID" value="GBL55438.1"/>
    <property type="molecule type" value="Genomic_DNA"/>
</dbReference>
<feature type="non-terminal residue" evidence="2">
    <location>
        <position position="53"/>
    </location>
</feature>
<dbReference type="AlphaFoldDB" id="A0A4Y1ZKN5"/>
<proteinExistence type="predicted"/>
<protein>
    <submittedName>
        <fullName evidence="2">Uncharacterized protein</fullName>
    </submittedName>
</protein>
<evidence type="ECO:0000313" key="1">
    <source>
        <dbReference type="EMBL" id="GBL55337.1"/>
    </source>
</evidence>
<reference evidence="2 3" key="1">
    <citation type="journal article" date="2019" name="Sci. Rep.">
        <title>Orb-weaving spider Araneus ventricosus genome elucidates the spidroin gene catalogue.</title>
        <authorList>
            <person name="Kono N."/>
            <person name="Nakamura H."/>
            <person name="Ohtoshi R."/>
            <person name="Moran D.A.P."/>
            <person name="Shinohara A."/>
            <person name="Yoshida Y."/>
            <person name="Fujiwara M."/>
            <person name="Mori M."/>
            <person name="Tomita M."/>
            <person name="Arakawa K."/>
        </authorList>
    </citation>
    <scope>NUCLEOTIDE SEQUENCE [LARGE SCALE GENOMIC DNA]</scope>
</reference>
<evidence type="ECO:0000313" key="3">
    <source>
        <dbReference type="Proteomes" id="UP000499080"/>
    </source>
</evidence>
<keyword evidence="3" id="KW-1185">Reference proteome</keyword>
<gene>
    <name evidence="2" type="ORF">AVEN_134734_1</name>
    <name evidence="1" type="ORF">AVEN_15596_1</name>
</gene>